<sequence>MLLFSRLRLVGASAEHLATAIQALLATALRRSNLFGLFHAAKKPPSFYCRWQRADFQCFHLLTIAPNMSDLQKPIGIYYEHPEWFKPLFAELDRRGLPYEKIDAAHHLFDPAEKESRYSLVVNRMSSSAYLRGHGQGIFHTAGFATHLERLGVRIINGSAATAIETNKARQLSLFESLGLSYPKSFVINHASRAVDAAKQLRFPIVVKVNIGGSGAGIIRFDTPEGLQAAVDANQIDLGIDQTALVQEYVTPRGGHITRVETLDGKFLYAMKVYTTGESFNLCPAEICQIPDEPTAGDFCLTEAPKKGIQVEATTPPDEIIEAVERIVASAKIDVGGIEYLIDDRTGEALFYDINALSNFVADAVNVVGFDPYARFVDYLEQQLELTTANALTI</sequence>
<evidence type="ECO:0000313" key="1">
    <source>
        <dbReference type="EMBL" id="GGF59129.1"/>
    </source>
</evidence>
<gene>
    <name evidence="1" type="ORF">GCM10011375_12900</name>
</gene>
<protein>
    <submittedName>
        <fullName evidence="1">Uncharacterized protein</fullName>
    </submittedName>
</protein>
<name>A0ACB5PPK3_9BACT</name>
<evidence type="ECO:0000313" key="2">
    <source>
        <dbReference type="Proteomes" id="UP000605392"/>
    </source>
</evidence>
<comment type="caution">
    <text evidence="1">The sequence shown here is derived from an EMBL/GenBank/DDBJ whole genome shotgun (WGS) entry which is preliminary data.</text>
</comment>
<reference evidence="1 2" key="1">
    <citation type="journal article" date="2019" name="Int. J. Syst. Evol. Microbiol.">
        <title>The Global Catalogue of Microorganisms (GCM) 10K type strain sequencing project: providing services to taxonomists for standard genome sequencing and annotation.</title>
        <authorList>
            <consortium name="The Broad Institute Genomics Platform"/>
            <consortium name="The Broad Institute Genome Sequencing Center for Infectious Disease"/>
            <person name="Wu L."/>
            <person name="Ma J."/>
        </authorList>
    </citation>
    <scope>NUCLEOTIDE SEQUENCE [LARGE SCALE GENOMIC DNA]</scope>
    <source>
        <strain evidence="1 2">CGMCC 1.12720</strain>
    </source>
</reference>
<dbReference type="Proteomes" id="UP000605392">
    <property type="component" value="Unassembled WGS sequence"/>
</dbReference>
<keyword evidence="2" id="KW-1185">Reference proteome</keyword>
<dbReference type="EMBL" id="BMFN01000001">
    <property type="protein sequence ID" value="GGF59129.1"/>
    <property type="molecule type" value="Genomic_DNA"/>
</dbReference>
<proteinExistence type="predicted"/>
<accession>A0ACB5PPK3</accession>
<organism evidence="1 2">
    <name type="scientific">Hymenobacter qilianensis</name>
    <dbReference type="NCBI Taxonomy" id="1385715"/>
    <lineage>
        <taxon>Bacteria</taxon>
        <taxon>Pseudomonadati</taxon>
        <taxon>Bacteroidota</taxon>
        <taxon>Cytophagia</taxon>
        <taxon>Cytophagales</taxon>
        <taxon>Hymenobacteraceae</taxon>
        <taxon>Hymenobacter</taxon>
    </lineage>
</organism>